<keyword evidence="4" id="KW-0963">Cytoplasm</keyword>
<dbReference type="AlphaFoldDB" id="A0A7M5XLV2"/>
<evidence type="ECO:0000256" key="2">
    <source>
        <dbReference type="ARBA" id="ARBA00022741"/>
    </source>
</evidence>
<protein>
    <recommendedName>
        <fullName evidence="7">Kinesin motor domain-containing protein</fullName>
    </recommendedName>
</protein>
<feature type="compositionally biased region" description="Basic and acidic residues" evidence="6">
    <location>
        <begin position="177"/>
        <end position="206"/>
    </location>
</feature>
<dbReference type="GO" id="GO:0007052">
    <property type="term" value="P:mitotic spindle organization"/>
    <property type="evidence" value="ECO:0007669"/>
    <property type="project" value="TreeGrafter"/>
</dbReference>
<feature type="compositionally biased region" description="Low complexity" evidence="6">
    <location>
        <begin position="293"/>
        <end position="309"/>
    </location>
</feature>
<keyword evidence="4" id="KW-0206">Cytoskeleton</keyword>
<feature type="binding site" evidence="5">
    <location>
        <begin position="405"/>
        <end position="412"/>
    </location>
    <ligand>
        <name>ATP</name>
        <dbReference type="ChEBI" id="CHEBI:30616"/>
    </ligand>
</feature>
<evidence type="ECO:0000256" key="3">
    <source>
        <dbReference type="ARBA" id="ARBA00022840"/>
    </source>
</evidence>
<keyword evidence="9" id="KW-1185">Reference proteome</keyword>
<dbReference type="EnsemblMetazoa" id="CLYHEMT025152.1">
    <property type="protein sequence ID" value="CLYHEMP025152.1"/>
    <property type="gene ID" value="CLYHEMG025152"/>
</dbReference>
<dbReference type="GO" id="GO:0007018">
    <property type="term" value="P:microtubule-based movement"/>
    <property type="evidence" value="ECO:0007669"/>
    <property type="project" value="InterPro"/>
</dbReference>
<keyword evidence="5" id="KW-0505">Motor protein</keyword>
<dbReference type="PROSITE" id="PS50067">
    <property type="entry name" value="KINESIN_MOTOR_2"/>
    <property type="match status" value="1"/>
</dbReference>
<dbReference type="InterPro" id="IPR027640">
    <property type="entry name" value="Kinesin-like_fam"/>
</dbReference>
<evidence type="ECO:0000313" key="8">
    <source>
        <dbReference type="EnsemblMetazoa" id="CLYHEMP025152.1"/>
    </source>
</evidence>
<evidence type="ECO:0000256" key="5">
    <source>
        <dbReference type="PROSITE-ProRule" id="PRU00283"/>
    </source>
</evidence>
<sequence>MDGNEPGKNKKHKESQPEPIESTLWNVGCKTPDSPEEGGTGNEESDPPRTPISTENNDKPNSGDSAQEEQTGRNASNTPKLAVETSAGSGLETLLNETDKTNSLQQESEDANSHPLNVDNASVSTREEDLQTPVNAEITPDVSQVDLTKVTTEANKDLEKGSSNKVWDNTNQEDDVDRDKTPTNEHKSHQAENDQGKLLDHTEKVKNTLPGSTTNNLQPEPNNGQISNGLPLPPLKPPASPFFLKQLDLTEDMITMRGPRESIPTSLPTSGKHQHHQKSKKTPLTSLERKLRGFSVGSSTSEKSEGSFSRVSSAGESPSTSTVKVVVRVRPFNTNEKTRNDKPIIEYPGEGGIWVDQGGSQPKPFTFNTVFEENCTQEKVFEECGIRDLIIKALDGFSCTAFAFGQTGSGKTHTILGDFEQGLCTSSGLVPRSIEYLFECICRSVIQYRIKASYLEVYNEKV</sequence>
<evidence type="ECO:0000256" key="1">
    <source>
        <dbReference type="ARBA" id="ARBA00004245"/>
    </source>
</evidence>
<dbReference type="InterPro" id="IPR027417">
    <property type="entry name" value="P-loop_NTPase"/>
</dbReference>
<keyword evidence="2 5" id="KW-0547">Nucleotide-binding</keyword>
<dbReference type="Proteomes" id="UP000594262">
    <property type="component" value="Unplaced"/>
</dbReference>
<dbReference type="OrthoDB" id="3176171at2759"/>
<feature type="compositionally biased region" description="Polar residues" evidence="6">
    <location>
        <begin position="209"/>
        <end position="228"/>
    </location>
</feature>
<feature type="compositionally biased region" description="Polar residues" evidence="6">
    <location>
        <begin position="51"/>
        <end position="79"/>
    </location>
</feature>
<dbReference type="InterPro" id="IPR001752">
    <property type="entry name" value="Kinesin_motor_dom"/>
</dbReference>
<keyword evidence="3 5" id="KW-0067">ATP-binding</keyword>
<dbReference type="SUPFAM" id="SSF52540">
    <property type="entry name" value="P-loop containing nucleoside triphosphate hydrolases"/>
    <property type="match status" value="1"/>
</dbReference>
<dbReference type="GO" id="GO:0008017">
    <property type="term" value="F:microtubule binding"/>
    <property type="evidence" value="ECO:0007669"/>
    <property type="project" value="InterPro"/>
</dbReference>
<evidence type="ECO:0000259" key="7">
    <source>
        <dbReference type="PROSITE" id="PS50067"/>
    </source>
</evidence>
<feature type="compositionally biased region" description="Basic residues" evidence="6">
    <location>
        <begin position="272"/>
        <end position="281"/>
    </location>
</feature>
<proteinExistence type="inferred from homology"/>
<dbReference type="GO" id="GO:0003777">
    <property type="term" value="F:microtubule motor activity"/>
    <property type="evidence" value="ECO:0007669"/>
    <property type="project" value="InterPro"/>
</dbReference>
<feature type="compositionally biased region" description="Polar residues" evidence="6">
    <location>
        <begin position="141"/>
        <end position="153"/>
    </location>
</feature>
<evidence type="ECO:0000256" key="6">
    <source>
        <dbReference type="SAM" id="MobiDB-lite"/>
    </source>
</evidence>
<feature type="domain" description="Kinesin motor" evidence="7">
    <location>
        <begin position="322"/>
        <end position="462"/>
    </location>
</feature>
<dbReference type="Gene3D" id="3.40.850.10">
    <property type="entry name" value="Kinesin motor domain"/>
    <property type="match status" value="1"/>
</dbReference>
<dbReference type="InterPro" id="IPR036961">
    <property type="entry name" value="Kinesin_motor_dom_sf"/>
</dbReference>
<feature type="region of interest" description="Disordered" evidence="6">
    <location>
        <begin position="259"/>
        <end position="322"/>
    </location>
</feature>
<dbReference type="SMART" id="SM00129">
    <property type="entry name" value="KISc"/>
    <property type="match status" value="1"/>
</dbReference>
<reference evidence="8" key="1">
    <citation type="submission" date="2021-01" db="UniProtKB">
        <authorList>
            <consortium name="EnsemblMetazoa"/>
        </authorList>
    </citation>
    <scope>IDENTIFICATION</scope>
</reference>
<accession>A0A7M5XLV2</accession>
<evidence type="ECO:0000256" key="4">
    <source>
        <dbReference type="ARBA" id="ARBA00023212"/>
    </source>
</evidence>
<evidence type="ECO:0000313" key="9">
    <source>
        <dbReference type="Proteomes" id="UP000594262"/>
    </source>
</evidence>
<dbReference type="GO" id="GO:0005875">
    <property type="term" value="C:microtubule associated complex"/>
    <property type="evidence" value="ECO:0007669"/>
    <property type="project" value="TreeGrafter"/>
</dbReference>
<dbReference type="PANTHER" id="PTHR47969">
    <property type="entry name" value="CHROMOSOME-ASSOCIATED KINESIN KIF4A-RELATED"/>
    <property type="match status" value="1"/>
</dbReference>
<name>A0A7M5XLV2_9CNID</name>
<organism evidence="8 9">
    <name type="scientific">Clytia hemisphaerica</name>
    <dbReference type="NCBI Taxonomy" id="252671"/>
    <lineage>
        <taxon>Eukaryota</taxon>
        <taxon>Metazoa</taxon>
        <taxon>Cnidaria</taxon>
        <taxon>Hydrozoa</taxon>
        <taxon>Hydroidolina</taxon>
        <taxon>Leptothecata</taxon>
        <taxon>Obeliida</taxon>
        <taxon>Clytiidae</taxon>
        <taxon>Clytia</taxon>
    </lineage>
</organism>
<comment type="subcellular location">
    <subcellularLocation>
        <location evidence="1">Cytoplasm</location>
        <location evidence="1">Cytoskeleton</location>
    </subcellularLocation>
</comment>
<dbReference type="GO" id="GO:0051231">
    <property type="term" value="P:spindle elongation"/>
    <property type="evidence" value="ECO:0007669"/>
    <property type="project" value="TreeGrafter"/>
</dbReference>
<dbReference type="Pfam" id="PF00225">
    <property type="entry name" value="Kinesin"/>
    <property type="match status" value="1"/>
</dbReference>
<feature type="region of interest" description="Disordered" evidence="6">
    <location>
        <begin position="1"/>
        <end position="232"/>
    </location>
</feature>
<dbReference type="GO" id="GO:0005524">
    <property type="term" value="F:ATP binding"/>
    <property type="evidence" value="ECO:0007669"/>
    <property type="project" value="UniProtKB-UniRule"/>
</dbReference>
<dbReference type="PANTHER" id="PTHR47969:SF33">
    <property type="entry name" value="KINESIN-LIKE PROTEIN"/>
    <property type="match status" value="1"/>
</dbReference>
<comment type="similarity">
    <text evidence="5">Belongs to the TRAFAC class myosin-kinesin ATPase superfamily. Kinesin family.</text>
</comment>